<dbReference type="InterPro" id="IPR029060">
    <property type="entry name" value="PIN-like_dom_sf"/>
</dbReference>
<reference evidence="1" key="2">
    <citation type="submission" date="2004-08" db="EMBL/GenBank/DDBJ databases">
        <authorList>
            <person name="Putnam N."/>
            <person name="Detter J.C."/>
            <person name="Richardson P.M."/>
            <person name="Rokhsar D."/>
        </authorList>
    </citation>
    <scope>NUCLEOTIDE SEQUENCE</scope>
</reference>
<reference evidence="1" key="1">
    <citation type="journal article" date="2004" name="Science">
        <title>Reverse methanogenesis: testing the hypothesis with environmental genomics.</title>
        <authorList>
            <person name="Hallam S.J."/>
            <person name="Putnam N."/>
            <person name="Preston C.M."/>
            <person name="Detter J.C."/>
            <person name="Rokhsar D."/>
            <person name="Richardson P.M."/>
            <person name="DeLong E.F."/>
        </authorList>
    </citation>
    <scope>NUCLEOTIDE SEQUENCE</scope>
</reference>
<proteinExistence type="predicted"/>
<evidence type="ECO:0008006" key="2">
    <source>
        <dbReference type="Google" id="ProtNLM"/>
    </source>
</evidence>
<dbReference type="AlphaFoldDB" id="Q649B7"/>
<dbReference type="SUPFAM" id="SSF88723">
    <property type="entry name" value="PIN domain-like"/>
    <property type="match status" value="1"/>
</dbReference>
<protein>
    <recommendedName>
        <fullName evidence="2">PIN domain-containing protein</fullName>
    </recommendedName>
</protein>
<dbReference type="EMBL" id="AY714864">
    <property type="protein sequence ID" value="AAU84010.1"/>
    <property type="molecule type" value="Genomic_DNA"/>
</dbReference>
<name>Q649B7_UNCAG</name>
<sequence length="154" mass="17305">MKFRELYLDTTYIMPFFYLDIDVKGFSGTVYKEVIKSVEGIHVSEISIIEAKAKSLKIGGSQTEINEKFNEGLSVLSADEKVVIPGYRAMDDKKFNEFQPLGLGFFDAVILAQSCTVGILLTEDSRLLRLKDIGVKAINWDTILREMGIGDNRN</sequence>
<accession>Q649B7</accession>
<gene>
    <name evidence="1" type="ORF">GZ35B7_43</name>
</gene>
<evidence type="ECO:0000313" key="1">
    <source>
        <dbReference type="EMBL" id="AAU84010.1"/>
    </source>
</evidence>
<organism evidence="1">
    <name type="scientific">Uncultured archaeon GZfos26G2</name>
    <dbReference type="NCBI Taxonomy" id="3386331"/>
    <lineage>
        <taxon>Archaea</taxon>
        <taxon>Methanobacteriati</taxon>
        <taxon>Methanobacteriota</taxon>
        <taxon>Stenosarchaea group</taxon>
        <taxon>Methanomicrobia</taxon>
        <taxon>Candidatus Methanophagales</taxon>
        <taxon>Candidatus Methanophagaceae</taxon>
        <taxon>Candidatus Methanophaga</taxon>
    </lineage>
</organism>